<reference evidence="2 3" key="1">
    <citation type="submission" date="2018-02" db="EMBL/GenBank/DDBJ databases">
        <title>Genomic Encyclopedia of Archaeal and Bacterial Type Strains, Phase II (KMG-II): from individual species to whole genera.</title>
        <authorList>
            <person name="Goeker M."/>
        </authorList>
    </citation>
    <scope>NUCLEOTIDE SEQUENCE [LARGE SCALE GENOMIC DNA]</scope>
    <source>
        <strain evidence="2 3">DSM 15099</strain>
    </source>
</reference>
<dbReference type="GO" id="GO:0047444">
    <property type="term" value="F:N-acylneuraminate-9-phosphate synthase activity"/>
    <property type="evidence" value="ECO:0007669"/>
    <property type="project" value="TreeGrafter"/>
</dbReference>
<dbReference type="InterPro" id="IPR036732">
    <property type="entry name" value="AFP_Neu5c_C_sf"/>
</dbReference>
<dbReference type="PANTHER" id="PTHR42966:SF1">
    <property type="entry name" value="SIALIC ACID SYNTHASE"/>
    <property type="match status" value="1"/>
</dbReference>
<dbReference type="Proteomes" id="UP000239863">
    <property type="component" value="Unassembled WGS sequence"/>
</dbReference>
<dbReference type="CDD" id="cd11615">
    <property type="entry name" value="SAF_NeuB_like"/>
    <property type="match status" value="1"/>
</dbReference>
<dbReference type="Pfam" id="PF08666">
    <property type="entry name" value="SAF"/>
    <property type="match status" value="1"/>
</dbReference>
<dbReference type="SUPFAM" id="SSF51569">
    <property type="entry name" value="Aldolase"/>
    <property type="match status" value="1"/>
</dbReference>
<dbReference type="InterPro" id="IPR057736">
    <property type="entry name" value="SAF_PseI/NeuA/NeuB"/>
</dbReference>
<evidence type="ECO:0000313" key="3">
    <source>
        <dbReference type="Proteomes" id="UP000239863"/>
    </source>
</evidence>
<dbReference type="PANTHER" id="PTHR42966">
    <property type="entry name" value="N-ACETYLNEURAMINATE SYNTHASE"/>
    <property type="match status" value="1"/>
</dbReference>
<dbReference type="InterPro" id="IPR013974">
    <property type="entry name" value="SAF"/>
</dbReference>
<dbReference type="SUPFAM" id="SSF51269">
    <property type="entry name" value="AFP III-like domain"/>
    <property type="match status" value="1"/>
</dbReference>
<dbReference type="InterPro" id="IPR006190">
    <property type="entry name" value="SAF_AFP_Neu5Ac"/>
</dbReference>
<evidence type="ECO:0000313" key="2">
    <source>
        <dbReference type="EMBL" id="PPK46361.1"/>
    </source>
</evidence>
<dbReference type="Pfam" id="PF03102">
    <property type="entry name" value="NeuB"/>
    <property type="match status" value="1"/>
</dbReference>
<dbReference type="Gene3D" id="3.20.20.70">
    <property type="entry name" value="Aldolase class I"/>
    <property type="match status" value="1"/>
</dbReference>
<proteinExistence type="predicted"/>
<comment type="caution">
    <text evidence="2">The sequence shown here is derived from an EMBL/GenBank/DDBJ whole genome shotgun (WGS) entry which is preliminary data.</text>
</comment>
<dbReference type="EMBL" id="PTIS01000016">
    <property type="protein sequence ID" value="PPK46361.1"/>
    <property type="molecule type" value="Genomic_DNA"/>
</dbReference>
<dbReference type="Gene3D" id="3.90.1210.10">
    <property type="entry name" value="Antifreeze-like/N-acetylneuraminic acid synthase C-terminal domain"/>
    <property type="match status" value="1"/>
</dbReference>
<protein>
    <submittedName>
        <fullName evidence="2">N-acetylneuraminate synthase</fullName>
    </submittedName>
</protein>
<dbReference type="GO" id="GO:0016051">
    <property type="term" value="P:carbohydrate biosynthetic process"/>
    <property type="evidence" value="ECO:0007669"/>
    <property type="project" value="InterPro"/>
</dbReference>
<dbReference type="InterPro" id="IPR051690">
    <property type="entry name" value="PseI-like"/>
</dbReference>
<dbReference type="RefSeq" id="WP_104410431.1">
    <property type="nucleotide sequence ID" value="NZ_PTIS01000016.1"/>
</dbReference>
<evidence type="ECO:0000259" key="1">
    <source>
        <dbReference type="PROSITE" id="PS50844"/>
    </source>
</evidence>
<dbReference type="SMART" id="SM00858">
    <property type="entry name" value="SAF"/>
    <property type="match status" value="1"/>
</dbReference>
<sequence length="356" mass="40372">MKNTIIKRAKEGEFVLIAEIGVNYYDIAKKMNIPIIDAAKLMVREAKDAGIHAVKFQTYKAETLAAKKSPSYWDTSEETTTSQFELFKKFDSFSYNEYKELAEYCNELGIEFLSTAFDIESADYLNELMNVYKISSSDLNNLPFVEYQAKKGKPILLSVGASNEEEIDKTIHTIRKYNNEPIVLLHCVLEYPTPYEHANLNKIVSLKNKYQDLLIGYSDHTKPDEDADIIKTAYNLGAVVVEKHFTLDKTLPGNDHYHAMSPEDAKKIIKGIEFIEKIRGSYEIKCLETELAARKNARRSLVTACDIKKGEKITKDKLTFKRPGTGISPTDIMSVIGKVALSDISDDTILKYDMIE</sequence>
<accession>A0A2S6FVM2</accession>
<organism evidence="2 3">
    <name type="scientific">Clostridium algidicarnis DSM 15099</name>
    <dbReference type="NCBI Taxonomy" id="1121295"/>
    <lineage>
        <taxon>Bacteria</taxon>
        <taxon>Bacillati</taxon>
        <taxon>Bacillota</taxon>
        <taxon>Clostridia</taxon>
        <taxon>Eubacteriales</taxon>
        <taxon>Clostridiaceae</taxon>
        <taxon>Clostridium</taxon>
    </lineage>
</organism>
<gene>
    <name evidence="2" type="ORF">BD821_1167</name>
</gene>
<dbReference type="PROSITE" id="PS50844">
    <property type="entry name" value="AFP_LIKE"/>
    <property type="match status" value="1"/>
</dbReference>
<feature type="domain" description="AFP-like" evidence="1">
    <location>
        <begin position="300"/>
        <end position="356"/>
    </location>
</feature>
<name>A0A2S6FVM2_9CLOT</name>
<dbReference type="InterPro" id="IPR013132">
    <property type="entry name" value="PseI/NeuA/B-like_N"/>
</dbReference>
<dbReference type="InterPro" id="IPR013785">
    <property type="entry name" value="Aldolase_TIM"/>
</dbReference>
<dbReference type="AlphaFoldDB" id="A0A2S6FVM2"/>
<dbReference type="OrthoDB" id="9814210at2"/>